<keyword evidence="4" id="KW-1185">Reference proteome</keyword>
<evidence type="ECO:0000256" key="1">
    <source>
        <dbReference type="SAM" id="SignalP"/>
    </source>
</evidence>
<comment type="caution">
    <text evidence="3">The sequence shown here is derived from an EMBL/GenBank/DDBJ whole genome shotgun (WGS) entry which is preliminary data.</text>
</comment>
<sequence>MRINSLLINIIHLSGAYLNLTWLGELEVIKESPNKAITEKKQNADDQRITDGGTKHDIFTETSRMQFLMLGLDLPPPPLFKDVMEKNIIPQVPLLNILKKFDGDTVTEVVRPRVARMKYRVTRLPRYLILHMQRFKKNNFFIEKNPTLVNFPVKNLELKHFIPLPMPKENERLRSKYDLIANIVHDGKPNEGFYRVFVQRKSEELWYEMQDVHVSETLPQMVALSEASVQIYEQQQ</sequence>
<dbReference type="InterPro" id="IPR038765">
    <property type="entry name" value="Papain-like_cys_pep_sf"/>
</dbReference>
<gene>
    <name evidence="3" type="ORF">H0E87_013666</name>
</gene>
<evidence type="ECO:0000313" key="3">
    <source>
        <dbReference type="EMBL" id="KAH8506933.1"/>
    </source>
</evidence>
<dbReference type="InterPro" id="IPR001394">
    <property type="entry name" value="Peptidase_C19_UCH"/>
</dbReference>
<dbReference type="Gene3D" id="3.90.70.10">
    <property type="entry name" value="Cysteine proteinases"/>
    <property type="match status" value="1"/>
</dbReference>
<organism evidence="3 4">
    <name type="scientific">Populus deltoides</name>
    <name type="common">Eastern poplar</name>
    <name type="synonym">Eastern cottonwood</name>
    <dbReference type="NCBI Taxonomy" id="3696"/>
    <lineage>
        <taxon>Eukaryota</taxon>
        <taxon>Viridiplantae</taxon>
        <taxon>Streptophyta</taxon>
        <taxon>Embryophyta</taxon>
        <taxon>Tracheophyta</taxon>
        <taxon>Spermatophyta</taxon>
        <taxon>Magnoliopsida</taxon>
        <taxon>eudicotyledons</taxon>
        <taxon>Gunneridae</taxon>
        <taxon>Pentapetalae</taxon>
        <taxon>rosids</taxon>
        <taxon>fabids</taxon>
        <taxon>Malpighiales</taxon>
        <taxon>Salicaceae</taxon>
        <taxon>Saliceae</taxon>
        <taxon>Populus</taxon>
    </lineage>
</organism>
<feature type="signal peptide" evidence="1">
    <location>
        <begin position="1"/>
        <end position="16"/>
    </location>
</feature>
<evidence type="ECO:0000259" key="2">
    <source>
        <dbReference type="PROSITE" id="PS50235"/>
    </source>
</evidence>
<dbReference type="SUPFAM" id="SSF54001">
    <property type="entry name" value="Cysteine proteinases"/>
    <property type="match status" value="1"/>
</dbReference>
<feature type="chain" id="PRO_5035857324" description="USP domain-containing protein" evidence="1">
    <location>
        <begin position="17"/>
        <end position="236"/>
    </location>
</feature>
<keyword evidence="1" id="KW-0732">Signal</keyword>
<dbReference type="GO" id="GO:0016579">
    <property type="term" value="P:protein deubiquitination"/>
    <property type="evidence" value="ECO:0007669"/>
    <property type="project" value="InterPro"/>
</dbReference>
<dbReference type="AlphaFoldDB" id="A0A8T2YP61"/>
<proteinExistence type="predicted"/>
<dbReference type="PANTHER" id="PTHR21646">
    <property type="entry name" value="UBIQUITIN CARBOXYL-TERMINAL HYDROLASE"/>
    <property type="match status" value="1"/>
</dbReference>
<protein>
    <recommendedName>
        <fullName evidence="2">USP domain-containing protein</fullName>
    </recommendedName>
</protein>
<dbReference type="InterPro" id="IPR050185">
    <property type="entry name" value="Ub_carboxyl-term_hydrolase"/>
</dbReference>
<dbReference type="EMBL" id="JACEGQ020000006">
    <property type="protein sequence ID" value="KAH8506933.1"/>
    <property type="molecule type" value="Genomic_DNA"/>
</dbReference>
<dbReference type="Proteomes" id="UP000807159">
    <property type="component" value="Chromosome 6"/>
</dbReference>
<name>A0A8T2YP61_POPDE</name>
<dbReference type="GO" id="GO:0004843">
    <property type="term" value="F:cysteine-type deubiquitinase activity"/>
    <property type="evidence" value="ECO:0007669"/>
    <property type="project" value="InterPro"/>
</dbReference>
<reference evidence="3" key="1">
    <citation type="journal article" date="2021" name="J. Hered.">
        <title>Genome Assembly of Salicaceae Populus deltoides (Eastern Cottonwood) I-69 Based on Nanopore Sequencing and Hi-C Technologies.</title>
        <authorList>
            <person name="Bai S."/>
            <person name="Wu H."/>
            <person name="Zhang J."/>
            <person name="Pan Z."/>
            <person name="Zhao W."/>
            <person name="Li Z."/>
            <person name="Tong C."/>
        </authorList>
    </citation>
    <scope>NUCLEOTIDE SEQUENCE</scope>
    <source>
        <tissue evidence="3">Leaf</tissue>
    </source>
</reference>
<evidence type="ECO:0000313" key="4">
    <source>
        <dbReference type="Proteomes" id="UP000807159"/>
    </source>
</evidence>
<dbReference type="InterPro" id="IPR028889">
    <property type="entry name" value="USP"/>
</dbReference>
<accession>A0A8T2YP61</accession>
<dbReference type="PROSITE" id="PS50235">
    <property type="entry name" value="USP_3"/>
    <property type="match status" value="1"/>
</dbReference>
<dbReference type="PANTHER" id="PTHR21646:SF16">
    <property type="entry name" value="U4_U6.U5 TRI-SNRNP-ASSOCIATED PROTEIN 2"/>
    <property type="match status" value="1"/>
</dbReference>
<feature type="domain" description="USP" evidence="2">
    <location>
        <begin position="1"/>
        <end position="235"/>
    </location>
</feature>
<dbReference type="Pfam" id="PF00443">
    <property type="entry name" value="UCH"/>
    <property type="match status" value="1"/>
</dbReference>